<dbReference type="InterPro" id="IPR009057">
    <property type="entry name" value="Homeodomain-like_sf"/>
</dbReference>
<evidence type="ECO:0000313" key="2">
    <source>
        <dbReference type="Proteomes" id="UP000320055"/>
    </source>
</evidence>
<dbReference type="EMBL" id="CAACVJ010000365">
    <property type="protein sequence ID" value="VEP16265.1"/>
    <property type="molecule type" value="Genomic_DNA"/>
</dbReference>
<dbReference type="RefSeq" id="WP_144875119.1">
    <property type="nucleotide sequence ID" value="NZ_LR214163.1"/>
</dbReference>
<sequence>MSGVLKIEIIESEGTLKKLLVQQKSAKKKERVQVLYWLKTLPRKQCRTYLAAMLGRHPNTVSRWLGQYRKGGIEALLTIKSSPGRPTLIPLEAIAYILIPNKIAT</sequence>
<gene>
    <name evidence="1" type="ORF">H1P_4270002</name>
</gene>
<evidence type="ECO:0000313" key="1">
    <source>
        <dbReference type="EMBL" id="VEP16265.1"/>
    </source>
</evidence>
<name>A0A563VXX6_9CYAN</name>
<proteinExistence type="predicted"/>
<protein>
    <submittedName>
        <fullName evidence="1">Transposase</fullName>
    </submittedName>
</protein>
<organism evidence="1 2">
    <name type="scientific">Hyella patelloides LEGE 07179</name>
    <dbReference type="NCBI Taxonomy" id="945734"/>
    <lineage>
        <taxon>Bacteria</taxon>
        <taxon>Bacillati</taxon>
        <taxon>Cyanobacteriota</taxon>
        <taxon>Cyanophyceae</taxon>
        <taxon>Pleurocapsales</taxon>
        <taxon>Hyellaceae</taxon>
        <taxon>Hyella</taxon>
    </lineage>
</organism>
<dbReference type="Pfam" id="PF13384">
    <property type="entry name" value="HTH_23"/>
    <property type="match status" value="1"/>
</dbReference>
<keyword evidence="2" id="KW-1185">Reference proteome</keyword>
<dbReference type="OrthoDB" id="455352at2"/>
<reference evidence="1 2" key="1">
    <citation type="submission" date="2019-01" db="EMBL/GenBank/DDBJ databases">
        <authorList>
            <person name="Brito A."/>
        </authorList>
    </citation>
    <scope>NUCLEOTIDE SEQUENCE [LARGE SCALE GENOMIC DNA]</scope>
    <source>
        <strain evidence="1">1</strain>
    </source>
</reference>
<dbReference type="Proteomes" id="UP000320055">
    <property type="component" value="Unassembled WGS sequence"/>
</dbReference>
<accession>A0A563VXX6</accession>
<dbReference type="SUPFAM" id="SSF46689">
    <property type="entry name" value="Homeodomain-like"/>
    <property type="match status" value="1"/>
</dbReference>
<dbReference type="AlphaFoldDB" id="A0A563VXX6"/>